<keyword evidence="4" id="KW-1185">Reference proteome</keyword>
<dbReference type="AlphaFoldDB" id="A0A067MT23"/>
<dbReference type="SUPFAM" id="SSF52833">
    <property type="entry name" value="Thioredoxin-like"/>
    <property type="match status" value="1"/>
</dbReference>
<dbReference type="PANTHER" id="PTHR44051">
    <property type="entry name" value="GLUTATHIONE S-TRANSFERASE-RELATED"/>
    <property type="match status" value="1"/>
</dbReference>
<protein>
    <recommendedName>
        <fullName evidence="2">GST N-terminal domain-containing protein</fullName>
    </recommendedName>
</protein>
<dbReference type="Gene3D" id="3.40.30.10">
    <property type="entry name" value="Glutaredoxin"/>
    <property type="match status" value="1"/>
</dbReference>
<evidence type="ECO:0000313" key="3">
    <source>
        <dbReference type="EMBL" id="KDQ17825.1"/>
    </source>
</evidence>
<dbReference type="OrthoDB" id="4951845at2759"/>
<dbReference type="InterPro" id="IPR054416">
    <property type="entry name" value="GST_UstS-like_C"/>
</dbReference>
<evidence type="ECO:0000313" key="4">
    <source>
        <dbReference type="Proteomes" id="UP000027195"/>
    </source>
</evidence>
<dbReference type="HOGENOM" id="CLU_011226_4_0_1"/>
<dbReference type="SUPFAM" id="SSF47616">
    <property type="entry name" value="GST C-terminal domain-like"/>
    <property type="match status" value="1"/>
</dbReference>
<gene>
    <name evidence="3" type="ORF">BOTBODRAFT_127701</name>
</gene>
<name>A0A067MT23_BOTB1</name>
<dbReference type="Proteomes" id="UP000027195">
    <property type="component" value="Unassembled WGS sequence"/>
</dbReference>
<dbReference type="STRING" id="930990.A0A067MT23"/>
<dbReference type="Pfam" id="PF13409">
    <property type="entry name" value="GST_N_2"/>
    <property type="match status" value="1"/>
</dbReference>
<dbReference type="Pfam" id="PF22041">
    <property type="entry name" value="GST_C_7"/>
    <property type="match status" value="1"/>
</dbReference>
<sequence length="291" mass="32323">MAVHVLRQTASARLWRIKGCAGLHRALTTATSASNPIILYDIKSKLDPQAWSPNTWKARFALNYKRLPYKTVWVSYPDIAAKLSSLGLEPLSSGAAPYTLPVIADPTHSGTPTIVRDSFAIAQYLDVTYPELERPLLPAGTHAFQALFLHHASTRITPTLRPLLVPLAPAILDAAALPYFYRTREASFGRPLAEVRPSGTALEEAWSKVEKEFGVLDSILQKNDVHCGGNGGDLVLGNRVSFADFVLAGLFVWMSKFNPGEDGNPWERIRSWHGGRWERLWKGCEEFMEVK</sequence>
<dbReference type="EMBL" id="KL198022">
    <property type="protein sequence ID" value="KDQ17825.1"/>
    <property type="molecule type" value="Genomic_DNA"/>
</dbReference>
<dbReference type="InterPro" id="IPR004045">
    <property type="entry name" value="Glutathione_S-Trfase_N"/>
</dbReference>
<reference evidence="4" key="1">
    <citation type="journal article" date="2014" name="Proc. Natl. Acad. Sci. U.S.A.">
        <title>Extensive sampling of basidiomycete genomes demonstrates inadequacy of the white-rot/brown-rot paradigm for wood decay fungi.</title>
        <authorList>
            <person name="Riley R."/>
            <person name="Salamov A.A."/>
            <person name="Brown D.W."/>
            <person name="Nagy L.G."/>
            <person name="Floudas D."/>
            <person name="Held B.W."/>
            <person name="Levasseur A."/>
            <person name="Lombard V."/>
            <person name="Morin E."/>
            <person name="Otillar R."/>
            <person name="Lindquist E.A."/>
            <person name="Sun H."/>
            <person name="LaButti K.M."/>
            <person name="Schmutz J."/>
            <person name="Jabbour D."/>
            <person name="Luo H."/>
            <person name="Baker S.E."/>
            <person name="Pisabarro A.G."/>
            <person name="Walton J.D."/>
            <person name="Blanchette R.A."/>
            <person name="Henrissat B."/>
            <person name="Martin F."/>
            <person name="Cullen D."/>
            <person name="Hibbett D.S."/>
            <person name="Grigoriev I.V."/>
        </authorList>
    </citation>
    <scope>NUCLEOTIDE SEQUENCE [LARGE SCALE GENOMIC DNA]</scope>
    <source>
        <strain evidence="4">FD-172 SS1</strain>
    </source>
</reference>
<organism evidence="3 4">
    <name type="scientific">Botryobasidium botryosum (strain FD-172 SS1)</name>
    <dbReference type="NCBI Taxonomy" id="930990"/>
    <lineage>
        <taxon>Eukaryota</taxon>
        <taxon>Fungi</taxon>
        <taxon>Dikarya</taxon>
        <taxon>Basidiomycota</taxon>
        <taxon>Agaricomycotina</taxon>
        <taxon>Agaricomycetes</taxon>
        <taxon>Cantharellales</taxon>
        <taxon>Botryobasidiaceae</taxon>
        <taxon>Botryobasidium</taxon>
    </lineage>
</organism>
<dbReference type="Gene3D" id="1.20.1050.10">
    <property type="match status" value="1"/>
</dbReference>
<comment type="similarity">
    <text evidence="1">Belongs to the GST superfamily.</text>
</comment>
<dbReference type="PROSITE" id="PS50404">
    <property type="entry name" value="GST_NTER"/>
    <property type="match status" value="1"/>
</dbReference>
<accession>A0A067MT23</accession>
<dbReference type="InterPro" id="IPR036282">
    <property type="entry name" value="Glutathione-S-Trfase_C_sf"/>
</dbReference>
<dbReference type="InParanoid" id="A0A067MT23"/>
<proteinExistence type="inferred from homology"/>
<dbReference type="PANTHER" id="PTHR44051:SF8">
    <property type="entry name" value="GLUTATHIONE S-TRANSFERASE GSTA"/>
    <property type="match status" value="1"/>
</dbReference>
<feature type="domain" description="GST N-terminal" evidence="2">
    <location>
        <begin position="42"/>
        <end position="133"/>
    </location>
</feature>
<dbReference type="InterPro" id="IPR036249">
    <property type="entry name" value="Thioredoxin-like_sf"/>
</dbReference>
<evidence type="ECO:0000259" key="2">
    <source>
        <dbReference type="PROSITE" id="PS50404"/>
    </source>
</evidence>
<evidence type="ECO:0000256" key="1">
    <source>
        <dbReference type="ARBA" id="ARBA00007409"/>
    </source>
</evidence>